<sequence length="191" mass="21808">MQESGLRSAASPQPLEALQGNAPPPFLTKTYDMVDDPATNGIISWSATNNSFVVWNPPEFSRDLLPRYFKHSNYSSFVRQLNTYGFKKVDPDRWEFANEDFLRGQKSLLKNIHRRRNVGGTSSGSPRSSPSISTVVAEQQPCVEVGQFGGVEGEVERLRRDRNMLMVELVRMRQQQILTQRGMQQMMQRLQ</sequence>
<evidence type="ECO:0000256" key="4">
    <source>
        <dbReference type="ARBA" id="ARBA00023016"/>
    </source>
</evidence>
<dbReference type="SMART" id="SM00415">
    <property type="entry name" value="HSF"/>
    <property type="match status" value="1"/>
</dbReference>
<evidence type="ECO:0000259" key="10">
    <source>
        <dbReference type="PROSITE" id="PS00434"/>
    </source>
</evidence>
<dbReference type="InParanoid" id="D8S3C3"/>
<gene>
    <name evidence="11" type="ORF">SELMODRAFT_107503</name>
</gene>
<dbReference type="InterPro" id="IPR036388">
    <property type="entry name" value="WH-like_DNA-bd_sf"/>
</dbReference>
<dbReference type="FunFam" id="1.10.10.10:FF:000057">
    <property type="entry name" value="Heat shock transcription factor 1"/>
    <property type="match status" value="1"/>
</dbReference>
<keyword evidence="5" id="KW-0238">DNA-binding</keyword>
<evidence type="ECO:0000256" key="5">
    <source>
        <dbReference type="ARBA" id="ARBA00023125"/>
    </source>
</evidence>
<keyword evidence="12" id="KW-1185">Reference proteome</keyword>
<keyword evidence="7" id="KW-0539">Nucleus</keyword>
<evidence type="ECO:0000256" key="3">
    <source>
        <dbReference type="ARBA" id="ARBA00023015"/>
    </source>
</evidence>
<dbReference type="AlphaFoldDB" id="D8S3C3"/>
<dbReference type="PANTHER" id="PTHR10015">
    <property type="entry name" value="HEAT SHOCK TRANSCRIPTION FACTOR"/>
    <property type="match status" value="1"/>
</dbReference>
<evidence type="ECO:0000313" key="12">
    <source>
        <dbReference type="Proteomes" id="UP000001514"/>
    </source>
</evidence>
<dbReference type="Proteomes" id="UP000001514">
    <property type="component" value="Unassembled WGS sequence"/>
</dbReference>
<feature type="region of interest" description="Disordered" evidence="9">
    <location>
        <begin position="1"/>
        <end position="22"/>
    </location>
</feature>
<dbReference type="FunCoup" id="D8S3C3">
    <property type="interactions" value="1629"/>
</dbReference>
<dbReference type="Gramene" id="EFJ21236">
    <property type="protein sequence ID" value="EFJ21236"/>
    <property type="gene ID" value="SELMODRAFT_107503"/>
</dbReference>
<accession>D8S3C3</accession>
<dbReference type="OMA" id="CQSHARS"/>
<dbReference type="Gene3D" id="1.10.10.10">
    <property type="entry name" value="Winged helix-like DNA-binding domain superfamily/Winged helix DNA-binding domain"/>
    <property type="match status" value="1"/>
</dbReference>
<dbReference type="Pfam" id="PF00447">
    <property type="entry name" value="HSF_DNA-bind"/>
    <property type="match status" value="1"/>
</dbReference>
<dbReference type="eggNOG" id="KOG0627">
    <property type="taxonomic scope" value="Eukaryota"/>
</dbReference>
<dbReference type="PANTHER" id="PTHR10015:SF322">
    <property type="entry name" value="HEAT STRESS TRANSCRIPTION FACTOR A-7A"/>
    <property type="match status" value="1"/>
</dbReference>
<dbReference type="KEGG" id="smo:SELMODRAFT_107503"/>
<name>D8S3C3_SELML</name>
<dbReference type="HOGENOM" id="CLU_030308_8_4_1"/>
<comment type="subcellular location">
    <subcellularLocation>
        <location evidence="1">Nucleus</location>
    </subcellularLocation>
</comment>
<dbReference type="STRING" id="88036.D8S3C3"/>
<dbReference type="GO" id="GO:0034605">
    <property type="term" value="P:cellular response to heat"/>
    <property type="evidence" value="ECO:0000318"/>
    <property type="project" value="GO_Central"/>
</dbReference>
<keyword evidence="2" id="KW-0597">Phosphoprotein</keyword>
<keyword evidence="4" id="KW-0346">Stress response</keyword>
<dbReference type="OrthoDB" id="60033at2759"/>
<dbReference type="GO" id="GO:0005634">
    <property type="term" value="C:nucleus"/>
    <property type="evidence" value="ECO:0000318"/>
    <property type="project" value="GO_Central"/>
</dbReference>
<proteinExistence type="inferred from homology"/>
<evidence type="ECO:0000313" key="11">
    <source>
        <dbReference type="EMBL" id="EFJ21236.1"/>
    </source>
</evidence>
<feature type="non-terminal residue" evidence="11">
    <location>
        <position position="191"/>
    </location>
</feature>
<dbReference type="PROSITE" id="PS00434">
    <property type="entry name" value="HSF_DOMAIN"/>
    <property type="match status" value="1"/>
</dbReference>
<feature type="domain" description="HSF-type DNA-binding" evidence="10">
    <location>
        <begin position="65"/>
        <end position="89"/>
    </location>
</feature>
<evidence type="ECO:0000256" key="6">
    <source>
        <dbReference type="ARBA" id="ARBA00023163"/>
    </source>
</evidence>
<feature type="compositionally biased region" description="Low complexity" evidence="9">
    <location>
        <begin position="118"/>
        <end position="135"/>
    </location>
</feature>
<dbReference type="GO" id="GO:0043565">
    <property type="term" value="F:sequence-specific DNA binding"/>
    <property type="evidence" value="ECO:0007669"/>
    <property type="project" value="InterPro"/>
</dbReference>
<feature type="region of interest" description="Disordered" evidence="9">
    <location>
        <begin position="113"/>
        <end position="135"/>
    </location>
</feature>
<evidence type="ECO:0000256" key="7">
    <source>
        <dbReference type="ARBA" id="ARBA00023242"/>
    </source>
</evidence>
<keyword evidence="6" id="KW-0804">Transcription</keyword>
<protein>
    <recommendedName>
        <fullName evidence="10">HSF-type DNA-binding domain-containing protein</fullName>
    </recommendedName>
</protein>
<evidence type="ECO:0000256" key="9">
    <source>
        <dbReference type="SAM" id="MobiDB-lite"/>
    </source>
</evidence>
<evidence type="ECO:0000256" key="1">
    <source>
        <dbReference type="ARBA" id="ARBA00004123"/>
    </source>
</evidence>
<evidence type="ECO:0000256" key="2">
    <source>
        <dbReference type="ARBA" id="ARBA00022553"/>
    </source>
</evidence>
<dbReference type="InterPro" id="IPR036390">
    <property type="entry name" value="WH_DNA-bd_sf"/>
</dbReference>
<keyword evidence="3" id="KW-0805">Transcription regulation</keyword>
<dbReference type="SUPFAM" id="SSF46785">
    <property type="entry name" value="Winged helix' DNA-binding domain"/>
    <property type="match status" value="1"/>
</dbReference>
<comment type="similarity">
    <text evidence="8">Belongs to the HSF family.</text>
</comment>
<evidence type="ECO:0000256" key="8">
    <source>
        <dbReference type="RuleBase" id="RU004020"/>
    </source>
</evidence>
<reference evidence="11 12" key="1">
    <citation type="journal article" date="2011" name="Science">
        <title>The Selaginella genome identifies genetic changes associated with the evolution of vascular plants.</title>
        <authorList>
            <person name="Banks J.A."/>
            <person name="Nishiyama T."/>
            <person name="Hasebe M."/>
            <person name="Bowman J.L."/>
            <person name="Gribskov M."/>
            <person name="dePamphilis C."/>
            <person name="Albert V.A."/>
            <person name="Aono N."/>
            <person name="Aoyama T."/>
            <person name="Ambrose B.A."/>
            <person name="Ashton N.W."/>
            <person name="Axtell M.J."/>
            <person name="Barker E."/>
            <person name="Barker M.S."/>
            <person name="Bennetzen J.L."/>
            <person name="Bonawitz N.D."/>
            <person name="Chapple C."/>
            <person name="Cheng C."/>
            <person name="Correa L.G."/>
            <person name="Dacre M."/>
            <person name="DeBarry J."/>
            <person name="Dreyer I."/>
            <person name="Elias M."/>
            <person name="Engstrom E.M."/>
            <person name="Estelle M."/>
            <person name="Feng L."/>
            <person name="Finet C."/>
            <person name="Floyd S.K."/>
            <person name="Frommer W.B."/>
            <person name="Fujita T."/>
            <person name="Gramzow L."/>
            <person name="Gutensohn M."/>
            <person name="Harholt J."/>
            <person name="Hattori M."/>
            <person name="Heyl A."/>
            <person name="Hirai T."/>
            <person name="Hiwatashi Y."/>
            <person name="Ishikawa M."/>
            <person name="Iwata M."/>
            <person name="Karol K.G."/>
            <person name="Koehler B."/>
            <person name="Kolukisaoglu U."/>
            <person name="Kubo M."/>
            <person name="Kurata T."/>
            <person name="Lalonde S."/>
            <person name="Li K."/>
            <person name="Li Y."/>
            <person name="Litt A."/>
            <person name="Lyons E."/>
            <person name="Manning G."/>
            <person name="Maruyama T."/>
            <person name="Michael T.P."/>
            <person name="Mikami K."/>
            <person name="Miyazaki S."/>
            <person name="Morinaga S."/>
            <person name="Murata T."/>
            <person name="Mueller-Roeber B."/>
            <person name="Nelson D.R."/>
            <person name="Obara M."/>
            <person name="Oguri Y."/>
            <person name="Olmstead R.G."/>
            <person name="Onodera N."/>
            <person name="Petersen B.L."/>
            <person name="Pils B."/>
            <person name="Prigge M."/>
            <person name="Rensing S.A."/>
            <person name="Riano-Pachon D.M."/>
            <person name="Roberts A.W."/>
            <person name="Sato Y."/>
            <person name="Scheller H.V."/>
            <person name="Schulz B."/>
            <person name="Schulz C."/>
            <person name="Shakirov E.V."/>
            <person name="Shibagaki N."/>
            <person name="Shinohara N."/>
            <person name="Shippen D.E."/>
            <person name="Soerensen I."/>
            <person name="Sotooka R."/>
            <person name="Sugimoto N."/>
            <person name="Sugita M."/>
            <person name="Sumikawa N."/>
            <person name="Tanurdzic M."/>
            <person name="Theissen G."/>
            <person name="Ulvskov P."/>
            <person name="Wakazuki S."/>
            <person name="Weng J.K."/>
            <person name="Willats W.W."/>
            <person name="Wipf D."/>
            <person name="Wolf P.G."/>
            <person name="Yang L."/>
            <person name="Zimmer A.D."/>
            <person name="Zhu Q."/>
            <person name="Mitros T."/>
            <person name="Hellsten U."/>
            <person name="Loque D."/>
            <person name="Otillar R."/>
            <person name="Salamov A."/>
            <person name="Schmutz J."/>
            <person name="Shapiro H."/>
            <person name="Lindquist E."/>
            <person name="Lucas S."/>
            <person name="Rokhsar D."/>
            <person name="Grigoriev I.V."/>
        </authorList>
    </citation>
    <scope>NUCLEOTIDE SEQUENCE [LARGE SCALE GENOMIC DNA]</scope>
</reference>
<dbReference type="GO" id="GO:0003700">
    <property type="term" value="F:DNA-binding transcription factor activity"/>
    <property type="evidence" value="ECO:0000318"/>
    <property type="project" value="GO_Central"/>
</dbReference>
<dbReference type="EMBL" id="GL377600">
    <property type="protein sequence ID" value="EFJ21236.1"/>
    <property type="molecule type" value="Genomic_DNA"/>
</dbReference>
<dbReference type="InterPro" id="IPR000232">
    <property type="entry name" value="HSF_DNA-bd"/>
</dbReference>
<dbReference type="PRINTS" id="PR00056">
    <property type="entry name" value="HSFDOMAIN"/>
</dbReference>
<organism evidence="12">
    <name type="scientific">Selaginella moellendorffii</name>
    <name type="common">Spikemoss</name>
    <dbReference type="NCBI Taxonomy" id="88036"/>
    <lineage>
        <taxon>Eukaryota</taxon>
        <taxon>Viridiplantae</taxon>
        <taxon>Streptophyta</taxon>
        <taxon>Embryophyta</taxon>
        <taxon>Tracheophyta</taxon>
        <taxon>Lycopodiopsida</taxon>
        <taxon>Selaginellales</taxon>
        <taxon>Selaginellaceae</taxon>
        <taxon>Selaginella</taxon>
    </lineage>
</organism>